<reference evidence="5" key="1">
    <citation type="journal article" date="2019" name="Int. J. Syst. Evol. Microbiol.">
        <title>The Global Catalogue of Microorganisms (GCM) 10K type strain sequencing project: providing services to taxonomists for standard genome sequencing and annotation.</title>
        <authorList>
            <consortium name="The Broad Institute Genomics Platform"/>
            <consortium name="The Broad Institute Genome Sequencing Center for Infectious Disease"/>
            <person name="Wu L."/>
            <person name="Ma J."/>
        </authorList>
    </citation>
    <scope>NUCLEOTIDE SEQUENCE [LARGE SCALE GENOMIC DNA]</scope>
    <source>
        <strain evidence="5">CCUG 56607</strain>
    </source>
</reference>
<evidence type="ECO:0000259" key="3">
    <source>
        <dbReference type="Pfam" id="PF03413"/>
    </source>
</evidence>
<protein>
    <submittedName>
        <fullName evidence="4">PepSY domain-containing protein</fullName>
    </submittedName>
</protein>
<feature type="signal peptide" evidence="2">
    <location>
        <begin position="1"/>
        <end position="25"/>
    </location>
</feature>
<gene>
    <name evidence="4" type="ORF">ACFQ2J_15965</name>
</gene>
<keyword evidence="2" id="KW-0732">Signal</keyword>
<name>A0ABW3L3N3_9BACI</name>
<dbReference type="Proteomes" id="UP001596990">
    <property type="component" value="Unassembled WGS sequence"/>
</dbReference>
<sequence>MKITKKMIIIGAVTLGIAGGSLLLAETDQVEDVFASSDNQNQSQLIEEAKLSESEAEKVATDKVSGEVVATEVEKDDGTIVYEFDIRTETGVTEVEVDGNTGKVLDVEQDDEDDENDDDGKEDQDDKNENEDKQK</sequence>
<comment type="caution">
    <text evidence="4">The sequence shown here is derived from an EMBL/GenBank/DDBJ whole genome shotgun (WGS) entry which is preliminary data.</text>
</comment>
<dbReference type="EMBL" id="JBHTKL010000006">
    <property type="protein sequence ID" value="MFD1020684.1"/>
    <property type="molecule type" value="Genomic_DNA"/>
</dbReference>
<keyword evidence="5" id="KW-1185">Reference proteome</keyword>
<organism evidence="4 5">
    <name type="scientific">Thalassobacillus hwangdonensis</name>
    <dbReference type="NCBI Taxonomy" id="546108"/>
    <lineage>
        <taxon>Bacteria</taxon>
        <taxon>Bacillati</taxon>
        <taxon>Bacillota</taxon>
        <taxon>Bacilli</taxon>
        <taxon>Bacillales</taxon>
        <taxon>Bacillaceae</taxon>
        <taxon>Thalassobacillus</taxon>
    </lineage>
</organism>
<dbReference type="RefSeq" id="WP_386062810.1">
    <property type="nucleotide sequence ID" value="NZ_JBHTKL010000006.1"/>
</dbReference>
<evidence type="ECO:0000256" key="1">
    <source>
        <dbReference type="SAM" id="MobiDB-lite"/>
    </source>
</evidence>
<feature type="chain" id="PRO_5047108515" evidence="2">
    <location>
        <begin position="26"/>
        <end position="135"/>
    </location>
</feature>
<dbReference type="Gene3D" id="3.10.450.40">
    <property type="match status" value="1"/>
</dbReference>
<evidence type="ECO:0000313" key="5">
    <source>
        <dbReference type="Proteomes" id="UP001596990"/>
    </source>
</evidence>
<dbReference type="InterPro" id="IPR025711">
    <property type="entry name" value="PepSY"/>
</dbReference>
<feature type="domain" description="PepSY" evidence="3">
    <location>
        <begin position="50"/>
        <end position="108"/>
    </location>
</feature>
<feature type="compositionally biased region" description="Acidic residues" evidence="1">
    <location>
        <begin position="107"/>
        <end position="129"/>
    </location>
</feature>
<evidence type="ECO:0000256" key="2">
    <source>
        <dbReference type="SAM" id="SignalP"/>
    </source>
</evidence>
<proteinExistence type="predicted"/>
<accession>A0ABW3L3N3</accession>
<evidence type="ECO:0000313" key="4">
    <source>
        <dbReference type="EMBL" id="MFD1020684.1"/>
    </source>
</evidence>
<feature type="region of interest" description="Disordered" evidence="1">
    <location>
        <begin position="93"/>
        <end position="135"/>
    </location>
</feature>
<dbReference type="Pfam" id="PF03413">
    <property type="entry name" value="PepSY"/>
    <property type="match status" value="1"/>
</dbReference>